<sequence>MVVQVLFTLLVERFVRTYAAPIYLLVDLLALIVVIYFVNRQTSSAMRIAWIVFILIAPFLGVCLYYAWGRVDFNRSERGKFKESMDKGFSHIPIDEEYSRKLAAKHPGDAKYISALNRAHFPAFEHTKMRYFPIGEEYFESLIEDVEQAERYIFIDYFIIGTGVLWNRIHEVLLAKISHGVEVRIMYDDMGSLFTVSGHFLRRLRNEGFKATVFSPAQRFVSKMYLNYRNHQKIVVIDGSIGYTGGVNLADEYVNIESRLGKWKDVGIRLEGEAVRSLTVQFLQMWDVADRSDSDYERYLATAGVEMGAEEQVVDSQLLAAETGDGSDQAGTRDGGVDANRGVDTDNGTDAREYAHDAASDSLPQEPGEAYCIPYADGPHNKSSNPALDLVSQAIGSANGYIWLTTPYLVLDHEMIAQLCLAARGGVDVRIATPGKNDHWYVRYVNNHNFRALIAAGVKIYAYTPGFIHAKVMLWDDRCVTVGTVNVDLRSFYLNYENGVFVSGDLVVADIKEDLEEIWEESRLLTDEDMKALPWWHRMFGAFLNIFAPLM</sequence>
<protein>
    <submittedName>
        <fullName evidence="9">Phospholipase D/transphosphatidylase</fullName>
    </submittedName>
</protein>
<dbReference type="STRING" id="356829.BITS_0850"/>
<proteinExistence type="predicted"/>
<accession>A0A087EKN5</accession>
<dbReference type="InterPro" id="IPR001736">
    <property type="entry name" value="PLipase_D/transphosphatidylase"/>
</dbReference>
<evidence type="ECO:0000256" key="7">
    <source>
        <dbReference type="SAM" id="Phobius"/>
    </source>
</evidence>
<dbReference type="eggNOG" id="COG1502">
    <property type="taxonomic scope" value="Bacteria"/>
</dbReference>
<dbReference type="CDD" id="cd09154">
    <property type="entry name" value="PLDc_SMU_988_like_1"/>
    <property type="match status" value="1"/>
</dbReference>
<dbReference type="InterPro" id="IPR027379">
    <property type="entry name" value="CLS_N"/>
</dbReference>
<dbReference type="Gene3D" id="3.30.870.10">
    <property type="entry name" value="Endonuclease Chain A"/>
    <property type="match status" value="2"/>
</dbReference>
<organism evidence="9 10">
    <name type="scientific">Bifidobacterium tsurumiense</name>
    <dbReference type="NCBI Taxonomy" id="356829"/>
    <lineage>
        <taxon>Bacteria</taxon>
        <taxon>Bacillati</taxon>
        <taxon>Actinomycetota</taxon>
        <taxon>Actinomycetes</taxon>
        <taxon>Bifidobacteriales</taxon>
        <taxon>Bifidobacteriaceae</taxon>
        <taxon>Bifidobacterium</taxon>
    </lineage>
</organism>
<dbReference type="GO" id="GO:0032049">
    <property type="term" value="P:cardiolipin biosynthetic process"/>
    <property type="evidence" value="ECO:0007669"/>
    <property type="project" value="UniProtKB-ARBA"/>
</dbReference>
<dbReference type="PANTHER" id="PTHR21248">
    <property type="entry name" value="CARDIOLIPIN SYNTHASE"/>
    <property type="match status" value="1"/>
</dbReference>
<dbReference type="SMART" id="SM00155">
    <property type="entry name" value="PLDc"/>
    <property type="match status" value="2"/>
</dbReference>
<evidence type="ECO:0000259" key="8">
    <source>
        <dbReference type="PROSITE" id="PS50035"/>
    </source>
</evidence>
<dbReference type="PANTHER" id="PTHR21248:SF22">
    <property type="entry name" value="PHOSPHOLIPASE D"/>
    <property type="match status" value="1"/>
</dbReference>
<dbReference type="GO" id="GO:0030572">
    <property type="term" value="F:phosphatidyltransferase activity"/>
    <property type="evidence" value="ECO:0007669"/>
    <property type="project" value="UniProtKB-ARBA"/>
</dbReference>
<keyword evidence="2" id="KW-1003">Cell membrane</keyword>
<feature type="domain" description="PLD phosphodiesterase" evidence="8">
    <location>
        <begin position="226"/>
        <end position="253"/>
    </location>
</feature>
<dbReference type="Pfam" id="PF13396">
    <property type="entry name" value="PLDc_N"/>
    <property type="match status" value="1"/>
</dbReference>
<name>A0A087EKN5_9BIFI</name>
<evidence type="ECO:0000256" key="5">
    <source>
        <dbReference type="ARBA" id="ARBA00023136"/>
    </source>
</evidence>
<dbReference type="PROSITE" id="PS50035">
    <property type="entry name" value="PLD"/>
    <property type="match status" value="2"/>
</dbReference>
<dbReference type="SUPFAM" id="SSF56024">
    <property type="entry name" value="Phospholipase D/nuclease"/>
    <property type="match status" value="2"/>
</dbReference>
<dbReference type="InterPro" id="IPR025202">
    <property type="entry name" value="PLD-like_dom"/>
</dbReference>
<feature type="transmembrane region" description="Helical" evidence="7">
    <location>
        <begin position="50"/>
        <end position="68"/>
    </location>
</feature>
<keyword evidence="10" id="KW-1185">Reference proteome</keyword>
<evidence type="ECO:0000256" key="2">
    <source>
        <dbReference type="ARBA" id="ARBA00022475"/>
    </source>
</evidence>
<dbReference type="AlphaFoldDB" id="A0A087EKN5"/>
<evidence type="ECO:0000256" key="3">
    <source>
        <dbReference type="ARBA" id="ARBA00022692"/>
    </source>
</evidence>
<comment type="subcellular location">
    <subcellularLocation>
        <location evidence="1">Cell membrane</location>
        <topology evidence="1">Multi-pass membrane protein</topology>
    </subcellularLocation>
</comment>
<dbReference type="Proteomes" id="UP000029080">
    <property type="component" value="Unassembled WGS sequence"/>
</dbReference>
<gene>
    <name evidence="9" type="ORF">BITS_0850</name>
</gene>
<keyword evidence="3 7" id="KW-0812">Transmembrane</keyword>
<feature type="transmembrane region" description="Helical" evidence="7">
    <location>
        <begin position="20"/>
        <end position="38"/>
    </location>
</feature>
<feature type="domain" description="PLD phosphodiesterase" evidence="8">
    <location>
        <begin position="464"/>
        <end position="491"/>
    </location>
</feature>
<dbReference type="GO" id="GO:0005886">
    <property type="term" value="C:plasma membrane"/>
    <property type="evidence" value="ECO:0007669"/>
    <property type="project" value="UniProtKB-SubCell"/>
</dbReference>
<evidence type="ECO:0000313" key="9">
    <source>
        <dbReference type="EMBL" id="KFJ08336.1"/>
    </source>
</evidence>
<reference evidence="9 10" key="1">
    <citation type="submission" date="2014-03" db="EMBL/GenBank/DDBJ databases">
        <title>Genomics of Bifidobacteria.</title>
        <authorList>
            <person name="Ventura M."/>
            <person name="Milani C."/>
            <person name="Lugli G.A."/>
        </authorList>
    </citation>
    <scope>NUCLEOTIDE SEQUENCE [LARGE SCALE GENOMIC DNA]</scope>
    <source>
        <strain evidence="9 10">JCM 13495</strain>
    </source>
</reference>
<dbReference type="EMBL" id="JGZU01000002">
    <property type="protein sequence ID" value="KFJ08336.1"/>
    <property type="molecule type" value="Genomic_DNA"/>
</dbReference>
<feature type="region of interest" description="Disordered" evidence="6">
    <location>
        <begin position="323"/>
        <end position="350"/>
    </location>
</feature>
<evidence type="ECO:0000313" key="10">
    <source>
        <dbReference type="Proteomes" id="UP000029080"/>
    </source>
</evidence>
<keyword evidence="4 7" id="KW-1133">Transmembrane helix</keyword>
<dbReference type="Pfam" id="PF13091">
    <property type="entry name" value="PLDc_2"/>
    <property type="match status" value="2"/>
</dbReference>
<evidence type="ECO:0000256" key="4">
    <source>
        <dbReference type="ARBA" id="ARBA00022989"/>
    </source>
</evidence>
<comment type="caution">
    <text evidence="9">The sequence shown here is derived from an EMBL/GenBank/DDBJ whole genome shotgun (WGS) entry which is preliminary data.</text>
</comment>
<feature type="compositionally biased region" description="Basic and acidic residues" evidence="6">
    <location>
        <begin position="341"/>
        <end position="350"/>
    </location>
</feature>
<evidence type="ECO:0000256" key="6">
    <source>
        <dbReference type="SAM" id="MobiDB-lite"/>
    </source>
</evidence>
<evidence type="ECO:0000256" key="1">
    <source>
        <dbReference type="ARBA" id="ARBA00004651"/>
    </source>
</evidence>
<keyword evidence="5 7" id="KW-0472">Membrane</keyword>